<feature type="domain" description="AB hydrolase-1" evidence="1">
    <location>
        <begin position="93"/>
        <end position="189"/>
    </location>
</feature>
<dbReference type="Pfam" id="PF00561">
    <property type="entry name" value="Abhydrolase_1"/>
    <property type="match status" value="1"/>
</dbReference>
<dbReference type="PANTHER" id="PTHR43798">
    <property type="entry name" value="MONOACYLGLYCEROL LIPASE"/>
    <property type="match status" value="1"/>
</dbReference>
<evidence type="ECO:0000259" key="1">
    <source>
        <dbReference type="Pfam" id="PF00561"/>
    </source>
</evidence>
<dbReference type="Proteomes" id="UP000535543">
    <property type="component" value="Unassembled WGS sequence"/>
</dbReference>
<organism evidence="2 3">
    <name type="scientific">Antrihabitans stalactiti</name>
    <dbReference type="NCBI Taxonomy" id="2584121"/>
    <lineage>
        <taxon>Bacteria</taxon>
        <taxon>Bacillati</taxon>
        <taxon>Actinomycetota</taxon>
        <taxon>Actinomycetes</taxon>
        <taxon>Mycobacteriales</taxon>
        <taxon>Nocardiaceae</taxon>
        <taxon>Antrihabitans</taxon>
    </lineage>
</organism>
<evidence type="ECO:0000313" key="2">
    <source>
        <dbReference type="EMBL" id="NMN98436.1"/>
    </source>
</evidence>
<dbReference type="SUPFAM" id="SSF53474">
    <property type="entry name" value="alpha/beta-Hydrolases"/>
    <property type="match status" value="1"/>
</dbReference>
<proteinExistence type="predicted"/>
<dbReference type="GO" id="GO:0016787">
    <property type="term" value="F:hydrolase activity"/>
    <property type="evidence" value="ECO:0007669"/>
    <property type="project" value="UniProtKB-KW"/>
</dbReference>
<sequence>MSVVRLVDGAVGRRGALGRFNSNRRCHRNSLYRRAHLDLCASWQFPASGKRVFTGSSQVPSSVASGRRMSLGLQWVSTGQEADMVTSLLQRSAVVLLHGQPGDVSDWAAVASALPDEVDVVVLDRPGYGANPLPPATIDGNARWLISELDKAGIRDAIVVGHSYGGGVALAAAALAPDRVRGLVLISSIGPSCLKWWDYLLAAPIVGPVASIAMCAMLPGAPWRSFLFEQRELVRSLGRLLGRLDAIDMPTLIIADPADSVVPVATAQLLNEQLLDSKLELVAEGGHSLPKTIPDTIAAAIAAHVAAVGARL</sequence>
<reference evidence="2 3" key="1">
    <citation type="submission" date="2019-05" db="EMBL/GenBank/DDBJ databases">
        <authorList>
            <person name="Lee S.D."/>
        </authorList>
    </citation>
    <scope>NUCLEOTIDE SEQUENCE [LARGE SCALE GENOMIC DNA]</scope>
    <source>
        <strain evidence="2 3">YC2-7</strain>
    </source>
</reference>
<reference evidence="2 3" key="2">
    <citation type="submission" date="2020-06" db="EMBL/GenBank/DDBJ databases">
        <title>Antribacter stalactiti gen. nov., sp. nov., a new member of the family Nacardiaceae isolated from a cave.</title>
        <authorList>
            <person name="Kim I.S."/>
        </authorList>
    </citation>
    <scope>NUCLEOTIDE SEQUENCE [LARGE SCALE GENOMIC DNA]</scope>
    <source>
        <strain evidence="2 3">YC2-7</strain>
    </source>
</reference>
<gene>
    <name evidence="2" type="ORF">FGL95_25680</name>
</gene>
<dbReference type="EMBL" id="VCQU01000011">
    <property type="protein sequence ID" value="NMN98436.1"/>
    <property type="molecule type" value="Genomic_DNA"/>
</dbReference>
<dbReference type="PRINTS" id="PR00111">
    <property type="entry name" value="ABHYDROLASE"/>
</dbReference>
<name>A0A848KKQ2_9NOCA</name>
<protein>
    <submittedName>
        <fullName evidence="2">Alpha/beta hydrolase</fullName>
    </submittedName>
</protein>
<dbReference type="InterPro" id="IPR029058">
    <property type="entry name" value="AB_hydrolase_fold"/>
</dbReference>
<evidence type="ECO:0000313" key="3">
    <source>
        <dbReference type="Proteomes" id="UP000535543"/>
    </source>
</evidence>
<dbReference type="PANTHER" id="PTHR43798:SF33">
    <property type="entry name" value="HYDROLASE, PUTATIVE (AFU_ORTHOLOGUE AFUA_2G14860)-RELATED"/>
    <property type="match status" value="1"/>
</dbReference>
<dbReference type="InterPro" id="IPR000073">
    <property type="entry name" value="AB_hydrolase_1"/>
</dbReference>
<dbReference type="InterPro" id="IPR050266">
    <property type="entry name" value="AB_hydrolase_sf"/>
</dbReference>
<dbReference type="AlphaFoldDB" id="A0A848KKQ2"/>
<keyword evidence="2" id="KW-0378">Hydrolase</keyword>
<dbReference type="Gene3D" id="3.40.50.1820">
    <property type="entry name" value="alpha/beta hydrolase"/>
    <property type="match status" value="1"/>
</dbReference>
<keyword evidence="3" id="KW-1185">Reference proteome</keyword>
<comment type="caution">
    <text evidence="2">The sequence shown here is derived from an EMBL/GenBank/DDBJ whole genome shotgun (WGS) entry which is preliminary data.</text>
</comment>
<accession>A0A848KKQ2</accession>
<dbReference type="GO" id="GO:0016020">
    <property type="term" value="C:membrane"/>
    <property type="evidence" value="ECO:0007669"/>
    <property type="project" value="TreeGrafter"/>
</dbReference>